<reference evidence="3 4" key="2">
    <citation type="journal article" date="2019" name="Int. J. Syst. Evol. Microbiol.">
        <title>Description and complete genome sequence of Bradyrhizobium amphicarpaeae sp. nov., harbouring photosystem and nitrogen-fixation genes.</title>
        <authorList>
            <person name="Bromfield E.S.P."/>
            <person name="Cloutier S."/>
            <person name="Nguyen H.D.T."/>
        </authorList>
    </citation>
    <scope>NUCLEOTIDE SEQUENCE [LARGE SCALE GENOMIC DNA]</scope>
    <source>
        <strain evidence="3 4">39S1MB</strain>
    </source>
</reference>
<dbReference type="EMBL" id="CP029426">
    <property type="protein sequence ID" value="AWM02611.1"/>
    <property type="molecule type" value="Genomic_DNA"/>
</dbReference>
<accession>A0A2U8PYC5</accession>
<evidence type="ECO:0000256" key="2">
    <source>
        <dbReference type="SAM" id="SignalP"/>
    </source>
</evidence>
<feature type="signal peptide" evidence="2">
    <location>
        <begin position="1"/>
        <end position="27"/>
    </location>
</feature>
<dbReference type="OrthoDB" id="8248202at2"/>
<evidence type="ECO:0000256" key="1">
    <source>
        <dbReference type="SAM" id="MobiDB-lite"/>
    </source>
</evidence>
<evidence type="ECO:0000313" key="4">
    <source>
        <dbReference type="Proteomes" id="UP000215884"/>
    </source>
</evidence>
<feature type="region of interest" description="Disordered" evidence="1">
    <location>
        <begin position="62"/>
        <end position="100"/>
    </location>
</feature>
<feature type="chain" id="PRO_5016178391" description="DUF680 domain-containing protein" evidence="2">
    <location>
        <begin position="28"/>
        <end position="100"/>
    </location>
</feature>
<sequence>MGQSSFQATTMSRYLLVLLLLTSPAAAQVKLTPKTAAGHLDPCAPIGRTADGKLVYSMKCETLPAPPPPPQADLKEAQPAAEPEPETRRSGIFGWSYDRR</sequence>
<evidence type="ECO:0008006" key="5">
    <source>
        <dbReference type="Google" id="ProtNLM"/>
    </source>
</evidence>
<dbReference type="KEGG" id="brq:CIT40_22985"/>
<dbReference type="AlphaFoldDB" id="A0A2U8PYC5"/>
<name>A0A2U8PYC5_9BRAD</name>
<protein>
    <recommendedName>
        <fullName evidence="5">DUF680 domain-containing protein</fullName>
    </recommendedName>
</protein>
<organism evidence="3 4">
    <name type="scientific">Bradyrhizobium amphicarpaeae</name>
    <dbReference type="NCBI Taxonomy" id="1404768"/>
    <lineage>
        <taxon>Bacteria</taxon>
        <taxon>Pseudomonadati</taxon>
        <taxon>Pseudomonadota</taxon>
        <taxon>Alphaproteobacteria</taxon>
        <taxon>Hyphomicrobiales</taxon>
        <taxon>Nitrobacteraceae</taxon>
        <taxon>Bradyrhizobium</taxon>
    </lineage>
</organism>
<keyword evidence="2" id="KW-0732">Signal</keyword>
<proteinExistence type="predicted"/>
<keyword evidence="4" id="KW-1185">Reference proteome</keyword>
<dbReference type="Proteomes" id="UP000215884">
    <property type="component" value="Chromosome"/>
</dbReference>
<reference evidence="3 4" key="1">
    <citation type="journal article" date="2017" name="Syst. Appl. Microbiol.">
        <title>Soybeans inoculated with root zone soils of Canadian native legumes harbour diverse and novel Bradyrhizobium spp. that possess agricultural potential.</title>
        <authorList>
            <person name="Bromfield E.S.P."/>
            <person name="Cloutier S."/>
            <person name="Tambong J.T."/>
            <person name="Tran Thi T.V."/>
        </authorList>
    </citation>
    <scope>NUCLEOTIDE SEQUENCE [LARGE SCALE GENOMIC DNA]</scope>
    <source>
        <strain evidence="3 4">39S1MB</strain>
    </source>
</reference>
<gene>
    <name evidence="3" type="ORF">CIT40_22985</name>
</gene>
<evidence type="ECO:0000313" key="3">
    <source>
        <dbReference type="EMBL" id="AWM02611.1"/>
    </source>
</evidence>